<evidence type="ECO:0000313" key="2">
    <source>
        <dbReference type="Proteomes" id="UP001302368"/>
    </source>
</evidence>
<accession>A0ABZ0MPX5</accession>
<evidence type="ECO:0000313" key="1">
    <source>
        <dbReference type="EMBL" id="WOZ77528.1"/>
    </source>
</evidence>
<protein>
    <recommendedName>
        <fullName evidence="3">Type III secretion protein</fullName>
    </recommendedName>
</protein>
<organism evidence="1 2">
    <name type="scientific">Kosakonia sacchari</name>
    <dbReference type="NCBI Taxonomy" id="1158459"/>
    <lineage>
        <taxon>Bacteria</taxon>
        <taxon>Pseudomonadati</taxon>
        <taxon>Pseudomonadota</taxon>
        <taxon>Gammaproteobacteria</taxon>
        <taxon>Enterobacterales</taxon>
        <taxon>Enterobacteriaceae</taxon>
        <taxon>Kosakonia</taxon>
    </lineage>
</organism>
<proteinExistence type="predicted"/>
<dbReference type="Proteomes" id="UP001302368">
    <property type="component" value="Chromosome"/>
</dbReference>
<gene>
    <name evidence="1" type="ORF">Q8Y70_00190</name>
</gene>
<reference evidence="1 2" key="1">
    <citation type="submission" date="2023-10" db="EMBL/GenBank/DDBJ databases">
        <title>Genome sequencing of the isolated polysaccharide-producing bacterium Kosakonia sacchari KS2022.</title>
        <authorList>
            <person name="Yi X."/>
        </authorList>
    </citation>
    <scope>NUCLEOTIDE SEQUENCE [LARGE SCALE GENOMIC DNA]</scope>
    <source>
        <strain evidence="1 2">KS2022</strain>
    </source>
</reference>
<dbReference type="RefSeq" id="WP_305734635.1">
    <property type="nucleotide sequence ID" value="NZ_CP137744.1"/>
</dbReference>
<dbReference type="EMBL" id="CP137744">
    <property type="protein sequence ID" value="WOZ77528.1"/>
    <property type="molecule type" value="Genomic_DNA"/>
</dbReference>
<keyword evidence="2" id="KW-1185">Reference proteome</keyword>
<name>A0ABZ0MPX5_9ENTR</name>
<evidence type="ECO:0008006" key="3">
    <source>
        <dbReference type="Google" id="ProtNLM"/>
    </source>
</evidence>
<sequence>MFYSEEDENAADESLRLTSLLRQLLSLYHYRTVKTELAWLKQQREMVKMAQQLDALNRHSQHIDQYNRDYFCAMSDRNTQRALSLMDMRKWLEKEQAMVQQQQDAILRIKQQETDYLRQCDKVAAHFQLVVGKRKRQEKFRFILEHLHAI</sequence>